<dbReference type="AlphaFoldDB" id="S2DL14"/>
<gene>
    <name evidence="1" type="ORF">A33Q_0298</name>
</gene>
<reference evidence="1 2" key="1">
    <citation type="journal article" date="2013" name="Genome Announc.">
        <title>Draft Genome Sequence of Indibacter alkaliphilus Strain LW1T, Isolated from Lonar Lake, a Haloalkaline Lake in the Buldana District of Maharashtra, India.</title>
        <authorList>
            <person name="Singh A."/>
            <person name="Kumar Jangir P."/>
            <person name="Sharma R."/>
            <person name="Singh A."/>
            <person name="Kumar Pinnaka A."/>
            <person name="Shivaji S."/>
        </authorList>
    </citation>
    <scope>NUCLEOTIDE SEQUENCE [LARGE SCALE GENOMIC DNA]</scope>
    <source>
        <strain evidence="2">CCUG 57479 / KCTC 22604 / LW1</strain>
    </source>
</reference>
<protein>
    <submittedName>
        <fullName evidence="1">Uncharacterized protein</fullName>
    </submittedName>
</protein>
<dbReference type="Proteomes" id="UP000006073">
    <property type="component" value="Unassembled WGS sequence"/>
</dbReference>
<accession>S2DL14</accession>
<evidence type="ECO:0000313" key="2">
    <source>
        <dbReference type="Proteomes" id="UP000006073"/>
    </source>
</evidence>
<evidence type="ECO:0000313" key="1">
    <source>
        <dbReference type="EMBL" id="EOZ99617.1"/>
    </source>
</evidence>
<keyword evidence="2" id="KW-1185">Reference proteome</keyword>
<dbReference type="EMBL" id="ALWO02000011">
    <property type="protein sequence ID" value="EOZ99617.1"/>
    <property type="molecule type" value="Genomic_DNA"/>
</dbReference>
<name>S2DL14_INDAL</name>
<organism evidence="1 2">
    <name type="scientific">Indibacter alkaliphilus (strain CCUG 57479 / KCTC 22604 / LW1)</name>
    <dbReference type="NCBI Taxonomy" id="1189612"/>
    <lineage>
        <taxon>Bacteria</taxon>
        <taxon>Pseudomonadati</taxon>
        <taxon>Bacteroidota</taxon>
        <taxon>Cytophagia</taxon>
        <taxon>Cytophagales</taxon>
        <taxon>Cyclobacteriaceae</taxon>
    </lineage>
</organism>
<proteinExistence type="predicted"/>
<comment type="caution">
    <text evidence="1">The sequence shown here is derived from an EMBL/GenBank/DDBJ whole genome shotgun (WGS) entry which is preliminary data.</text>
</comment>
<sequence>MISYNMLKNSLDTIYFEGDTLKVKEGFYLEKDGPRRTEGINNLVYTSLGLVLFNAKNQEKENYLDYYFVDIDF</sequence>
<dbReference type="STRING" id="1189612.A33Q_0298"/>